<dbReference type="EnsemblPlants" id="AUR62004509-RA">
    <property type="protein sequence ID" value="AUR62004509-RA:cds"/>
    <property type="gene ID" value="AUR62004509"/>
</dbReference>
<reference evidence="3" key="2">
    <citation type="submission" date="2021-03" db="UniProtKB">
        <authorList>
            <consortium name="EnsemblPlants"/>
        </authorList>
    </citation>
    <scope>IDENTIFICATION</scope>
</reference>
<dbReference type="KEGG" id="cqi:110713885"/>
<dbReference type="PANTHER" id="PTHR33868:SF2">
    <property type="entry name" value="EXPRESSED PROTEIN"/>
    <property type="match status" value="1"/>
</dbReference>
<keyword evidence="2" id="KW-0472">Membrane</keyword>
<organism evidence="3 4">
    <name type="scientific">Chenopodium quinoa</name>
    <name type="common">Quinoa</name>
    <dbReference type="NCBI Taxonomy" id="63459"/>
    <lineage>
        <taxon>Eukaryota</taxon>
        <taxon>Viridiplantae</taxon>
        <taxon>Streptophyta</taxon>
        <taxon>Embryophyta</taxon>
        <taxon>Tracheophyta</taxon>
        <taxon>Spermatophyta</taxon>
        <taxon>Magnoliopsida</taxon>
        <taxon>eudicotyledons</taxon>
        <taxon>Gunneridae</taxon>
        <taxon>Pentapetalae</taxon>
        <taxon>Caryophyllales</taxon>
        <taxon>Chenopodiaceae</taxon>
        <taxon>Chenopodioideae</taxon>
        <taxon>Atripliceae</taxon>
        <taxon>Chenopodium</taxon>
    </lineage>
</organism>
<name>A0A803KZP9_CHEQI</name>
<gene>
    <name evidence="3" type="primary">LOC110713885</name>
</gene>
<evidence type="ECO:0000313" key="3">
    <source>
        <dbReference type="EnsemblPlants" id="AUR62004509-RA:cds"/>
    </source>
</evidence>
<dbReference type="RefSeq" id="XP_021748013.1">
    <property type="nucleotide sequence ID" value="XM_021892321.1"/>
</dbReference>
<proteinExistence type="predicted"/>
<dbReference type="SMR" id="A0A803KZP9"/>
<feature type="region of interest" description="Disordered" evidence="1">
    <location>
        <begin position="36"/>
        <end position="67"/>
    </location>
</feature>
<keyword evidence="4" id="KW-1185">Reference proteome</keyword>
<dbReference type="Proteomes" id="UP000596660">
    <property type="component" value="Unplaced"/>
</dbReference>
<dbReference type="OMA" id="HESKDDY"/>
<dbReference type="PANTHER" id="PTHR33868">
    <property type="entry name" value="EXPRESSED PROTEIN"/>
    <property type="match status" value="1"/>
</dbReference>
<feature type="transmembrane region" description="Helical" evidence="2">
    <location>
        <begin position="433"/>
        <end position="458"/>
    </location>
</feature>
<dbReference type="OrthoDB" id="1920951at2759"/>
<protein>
    <submittedName>
        <fullName evidence="3">Uncharacterized protein</fullName>
    </submittedName>
</protein>
<reference evidence="3" key="1">
    <citation type="journal article" date="2017" name="Nature">
        <title>The genome of Chenopodium quinoa.</title>
        <authorList>
            <person name="Jarvis D.E."/>
            <person name="Ho Y.S."/>
            <person name="Lightfoot D.J."/>
            <person name="Schmoeckel S.M."/>
            <person name="Li B."/>
            <person name="Borm T.J.A."/>
            <person name="Ohyanagi H."/>
            <person name="Mineta K."/>
            <person name="Michell C.T."/>
            <person name="Saber N."/>
            <person name="Kharbatia N.M."/>
            <person name="Rupper R.R."/>
            <person name="Sharp A.R."/>
            <person name="Dally N."/>
            <person name="Boughton B.A."/>
            <person name="Woo Y.H."/>
            <person name="Gao G."/>
            <person name="Schijlen E.G.W.M."/>
            <person name="Guo X."/>
            <person name="Momin A.A."/>
            <person name="Negrao S."/>
            <person name="Al-Babili S."/>
            <person name="Gehring C."/>
            <person name="Roessner U."/>
            <person name="Jung C."/>
            <person name="Murphy K."/>
            <person name="Arold S.T."/>
            <person name="Gojobori T."/>
            <person name="van der Linden C.G."/>
            <person name="van Loo E.N."/>
            <person name="Jellen E.N."/>
            <person name="Maughan P.J."/>
            <person name="Tester M."/>
        </authorList>
    </citation>
    <scope>NUCLEOTIDE SEQUENCE [LARGE SCALE GENOMIC DNA]</scope>
    <source>
        <strain evidence="3">cv. PI 614886</strain>
    </source>
</reference>
<sequence length="461" mass="52055">MAAAEARAVWQRTANRYFVQEDAKRAPKLACCQSSNSSSKLVDAGPANATDAPDHRTIGRMPFDRTPSYSNLPPDAKWWLQMQPDNGHHTGLNFQQFHSRTADVETSSPVNMSKDLPVREIATMEDESIQNVVYKDLESFFDVKKNPESILDELNAVDSNKVDQDYLDVKNMTDYYEFLEMEMVGSSVSKQISDLSSNTDSSWIGGEKVPWWRVSDGEELASFVAHKSLHHVENCDLPPPQKTCVRRELSKQAKSFDHDELYMSSLECEARSDVISSPSSIRSQKIDWSAVQGGLSQNENKASGPNRTCSDMQEEGKILDNDPSKAKLLEALCHSQTRAREAEKAAKEAYTEKEHILKLFFRQASQLFAYKQWFKILQLENHLLQTEGDSSPPTGFPDLLPWMPHNPRKKLHKSWQKAKRHRRGSQENDIGKYAVAFAVGFTLVSAGLILGWTVGWLLPAF</sequence>
<evidence type="ECO:0000313" key="4">
    <source>
        <dbReference type="Proteomes" id="UP000596660"/>
    </source>
</evidence>
<evidence type="ECO:0000256" key="1">
    <source>
        <dbReference type="SAM" id="MobiDB-lite"/>
    </source>
</evidence>
<evidence type="ECO:0000256" key="2">
    <source>
        <dbReference type="SAM" id="Phobius"/>
    </source>
</evidence>
<dbReference type="Gramene" id="AUR62004509-RA">
    <property type="protein sequence ID" value="AUR62004509-RA:cds"/>
    <property type="gene ID" value="AUR62004509"/>
</dbReference>
<accession>A0A803KZP9</accession>
<dbReference type="AlphaFoldDB" id="A0A803KZP9"/>
<keyword evidence="2" id="KW-0812">Transmembrane</keyword>
<dbReference type="GeneID" id="110713885"/>
<keyword evidence="2" id="KW-1133">Transmembrane helix</keyword>